<comment type="catalytic activity">
    <reaction evidence="12">
        <text>D-glucose + NADP(+) = D-glucono-1,5-lactone + NADPH + H(+)</text>
        <dbReference type="Rhea" id="RHEA:14405"/>
        <dbReference type="ChEBI" id="CHEBI:4167"/>
        <dbReference type="ChEBI" id="CHEBI:15378"/>
        <dbReference type="ChEBI" id="CHEBI:16217"/>
        <dbReference type="ChEBI" id="CHEBI:57783"/>
        <dbReference type="ChEBI" id="CHEBI:58349"/>
        <dbReference type="EC" id="1.1.1.47"/>
    </reaction>
    <physiologicalReaction direction="left-to-right" evidence="12">
        <dbReference type="Rhea" id="RHEA:14406"/>
    </physiologicalReaction>
</comment>
<dbReference type="GO" id="GO:0047936">
    <property type="term" value="F:glucose 1-dehydrogenase [NAD(P)+] activity"/>
    <property type="evidence" value="ECO:0007669"/>
    <property type="project" value="UniProtKB-EC"/>
</dbReference>
<dbReference type="CDD" id="cd01400">
    <property type="entry name" value="6PGL"/>
    <property type="match status" value="1"/>
</dbReference>
<keyword evidence="7" id="KW-0119">Carbohydrate metabolism</keyword>
<comment type="catalytic activity">
    <reaction evidence="14">
        <text>2-deoxy-D-glucose 6-phosphate + NAD(+) = 2-deoxy-6-phospho-D-glucono-1,5-lactone + NADH + H(+)</text>
        <dbReference type="Rhea" id="RHEA:62064"/>
        <dbReference type="ChEBI" id="CHEBI:15378"/>
        <dbReference type="ChEBI" id="CHEBI:57540"/>
        <dbReference type="ChEBI" id="CHEBI:57945"/>
        <dbReference type="ChEBI" id="CHEBI:84760"/>
        <dbReference type="ChEBI" id="CHEBI:145420"/>
    </reaction>
    <physiologicalReaction direction="left-to-right" evidence="14">
        <dbReference type="Rhea" id="RHEA:62065"/>
    </physiologicalReaction>
</comment>
<comment type="catalytic activity">
    <reaction evidence="19">
        <text>D-galactose 6-phosphate + NADP(+) = 6-phospho-D-galactono-1,5-lactone + NADPH + H(+)</text>
        <dbReference type="Rhea" id="RHEA:62072"/>
        <dbReference type="ChEBI" id="CHEBI:15378"/>
        <dbReference type="ChEBI" id="CHEBI:57783"/>
        <dbReference type="ChEBI" id="CHEBI:58349"/>
        <dbReference type="ChEBI" id="CHEBI:91004"/>
        <dbReference type="ChEBI" id="CHEBI:145419"/>
    </reaction>
    <physiologicalReaction direction="left-to-right" evidence="19">
        <dbReference type="Rhea" id="RHEA:62073"/>
    </physiologicalReaction>
</comment>
<sequence>MLDSGEKPATRLPGLLLDTTTSLGHSCVSQGSPYDAQQRPGRETGCGWEGGPATSPPLLLQNAADLKELGTRSEAPSAPPGTARSQGAWSRLRLRLRLELPALSRCCARACTLPGASRARAPRTRGPLCARARAQKPPRCEALGAALPGRGRAVGLNLASRPPHPPPRSLCPVPLVKPDRASGAGPRDAHLSGQPRPAEDDARGPGLSPGSSAPLNAPPRRSAEQRPALTAKTKHPGHPGFRKMLPVAVWVALLGCLQAQELQGHVSIILLGATGDLAKKYLWQGLFQLYLDEAGKGHHFSFHGAALTAPEQGQGVLAKVLESLSCPKDVAPDRCAELKGQFQRLSQYRQLKTPEDYLALSKDIEALVQREGLREAGRIFYFSVPPFAYADIARSINSSCRPGPDAWLRVVLEKPFGHDYLSAQQLAEELGSFFQEEEMYRVDHYLGKQAVAQILPFRDQNRKALDGLWNRHHVERVEVVLKETLDAEGRTSFYEEYGVIRDVLQNHLTEILTLVAMELPRDASSSTAVLQHKLQAFRALRGLRRGSAVLGQYQAYSEQVRRELHKPDGFQSLTPTFAGILVHVDNLRWEGVPFILMSGKALDERVGYVRVLFKNRAFCAQSEKQWVGDRSRCLPQQIVFYIGHGELGSPAVLVSRTLFRPTLPAGSWKELEARPGLQLFGHPLSDFYAYGPVREQDAYSTLISHIFRGRKDSFITTENLLASWVFWTPLLEGLAHEAPRLYPGGAENGHLLDFEFRGSELAFCLQQPEQLVPGPGSAPPRPSDFQVLQATYRDSPLVSAWPEELIAKLADDIEAAAAKAVQRFGQFHLALSGGSSPVALFQQLAAGHYGFPWAHTHLWLVDERCVPPWDPESNFQGLQTHLLRHVWVPHYNVHPMPVHLRQRLCAEEDRGAQAYAEEISALVTNGSFDLVLLGMGTDGHTASLFPQSPTGLDGEQLVVLTESPVKPHHRMSLSLPLINRARKVAVLVMGKLKRDITLLVSRVGRQPKKWPISGVLPDSGQLVWYMDYEAFLG</sequence>
<dbReference type="InterPro" id="IPR036291">
    <property type="entry name" value="NAD(P)-bd_dom_sf"/>
</dbReference>
<evidence type="ECO:0000256" key="23">
    <source>
        <dbReference type="ARBA" id="ARBA00068889"/>
    </source>
</evidence>
<dbReference type="InterPro" id="IPR022674">
    <property type="entry name" value="G6P_DH_NAD-bd"/>
</dbReference>
<evidence type="ECO:0000313" key="29">
    <source>
        <dbReference type="RefSeq" id="XP_035881160.1"/>
    </source>
</evidence>
<comment type="catalytic activity">
    <reaction evidence="15">
        <text>D-glucose 6-sulfate + NADP(+) = 6-sulfo-D-glucono-1,5-lactone + NADPH + H(+)</text>
        <dbReference type="Rhea" id="RHEA:62080"/>
        <dbReference type="ChEBI" id="CHEBI:15378"/>
        <dbReference type="ChEBI" id="CHEBI:57783"/>
        <dbReference type="ChEBI" id="CHEBI:58349"/>
        <dbReference type="ChEBI" id="CHEBI:145424"/>
        <dbReference type="ChEBI" id="CHEBI:145427"/>
    </reaction>
    <physiologicalReaction direction="left-to-right" evidence="15">
        <dbReference type="Rhea" id="RHEA:62081"/>
    </physiologicalReaction>
</comment>
<dbReference type="AlphaFoldDB" id="A0A7E6DQU5"/>
<dbReference type="GO" id="GO:0009051">
    <property type="term" value="P:pentose-phosphate shunt, oxidative branch"/>
    <property type="evidence" value="ECO:0007669"/>
    <property type="project" value="TreeGrafter"/>
</dbReference>
<evidence type="ECO:0000259" key="25">
    <source>
        <dbReference type="Pfam" id="PF00479"/>
    </source>
</evidence>
<dbReference type="InterPro" id="IPR019796">
    <property type="entry name" value="G6P_DH_AS"/>
</dbReference>
<accession>A0A7E6DQU5</accession>
<dbReference type="InterPro" id="IPR005900">
    <property type="entry name" value="6-phosphogluconolactonase_DevB"/>
</dbReference>
<keyword evidence="4" id="KW-0378">Hydrolase</keyword>
<evidence type="ECO:0000256" key="11">
    <source>
        <dbReference type="ARBA" id="ARBA00050459"/>
    </source>
</evidence>
<evidence type="ECO:0000256" key="8">
    <source>
        <dbReference type="ARBA" id="ARBA00024389"/>
    </source>
</evidence>
<gene>
    <name evidence="29" type="primary">H6PD</name>
</gene>
<dbReference type="GO" id="GO:0017057">
    <property type="term" value="F:6-phosphogluconolactonase activity"/>
    <property type="evidence" value="ECO:0007669"/>
    <property type="project" value="UniProtKB-EC"/>
</dbReference>
<dbReference type="InterPro" id="IPR001282">
    <property type="entry name" value="G6P_DH"/>
</dbReference>
<evidence type="ECO:0000256" key="4">
    <source>
        <dbReference type="ARBA" id="ARBA00022801"/>
    </source>
</evidence>
<dbReference type="Proteomes" id="UP000504628">
    <property type="component" value="Chromosome 5"/>
</dbReference>
<evidence type="ECO:0000256" key="16">
    <source>
        <dbReference type="ARBA" id="ARBA00051249"/>
    </source>
</evidence>
<evidence type="ECO:0000256" key="13">
    <source>
        <dbReference type="ARBA" id="ARBA00051019"/>
    </source>
</evidence>
<keyword evidence="3" id="KW-0313">Glucose metabolism</keyword>
<evidence type="ECO:0000256" key="14">
    <source>
        <dbReference type="ARBA" id="ARBA00051041"/>
    </source>
</evidence>
<organism evidence="28 29">
    <name type="scientific">Phyllostomus discolor</name>
    <name type="common">pale spear-nosed bat</name>
    <dbReference type="NCBI Taxonomy" id="89673"/>
    <lineage>
        <taxon>Eukaryota</taxon>
        <taxon>Metazoa</taxon>
        <taxon>Chordata</taxon>
        <taxon>Craniata</taxon>
        <taxon>Vertebrata</taxon>
        <taxon>Euteleostomi</taxon>
        <taxon>Mammalia</taxon>
        <taxon>Eutheria</taxon>
        <taxon>Laurasiatheria</taxon>
        <taxon>Chiroptera</taxon>
        <taxon>Yangochiroptera</taxon>
        <taxon>Phyllostomidae</taxon>
        <taxon>Phyllostominae</taxon>
        <taxon>Phyllostomus</taxon>
    </lineage>
</organism>
<dbReference type="InterPro" id="IPR006148">
    <property type="entry name" value="Glc/Gal-6P_isomerase"/>
</dbReference>
<comment type="catalytic activity">
    <reaction evidence="13">
        <text>D-glucose 6-phosphate + NADP(+) = 6-phospho-D-glucono-1,5-lactone + NADPH + H(+)</text>
        <dbReference type="Rhea" id="RHEA:15841"/>
        <dbReference type="ChEBI" id="CHEBI:15378"/>
        <dbReference type="ChEBI" id="CHEBI:57783"/>
        <dbReference type="ChEBI" id="CHEBI:57955"/>
        <dbReference type="ChEBI" id="CHEBI:58349"/>
        <dbReference type="ChEBI" id="CHEBI:61548"/>
        <dbReference type="EC" id="1.1.1.363"/>
    </reaction>
    <physiologicalReaction direction="left-to-right" evidence="13">
        <dbReference type="Rhea" id="RHEA:15842"/>
    </physiologicalReaction>
</comment>
<evidence type="ECO:0000256" key="19">
    <source>
        <dbReference type="ARBA" id="ARBA00052267"/>
    </source>
</evidence>
<evidence type="ECO:0000256" key="24">
    <source>
        <dbReference type="SAM" id="MobiDB-lite"/>
    </source>
</evidence>
<evidence type="ECO:0000256" key="10">
    <source>
        <dbReference type="ARBA" id="ARBA00050329"/>
    </source>
</evidence>
<evidence type="ECO:0000256" key="22">
    <source>
        <dbReference type="ARBA" id="ARBA00066973"/>
    </source>
</evidence>
<proteinExistence type="inferred from homology"/>
<comment type="catalytic activity">
    <reaction evidence="16">
        <text>D-glucose 6-phosphate + NAD(+) = 6-phospho-D-glucono-1,5-lactone + NADH + H(+)</text>
        <dbReference type="Rhea" id="RHEA:38215"/>
        <dbReference type="ChEBI" id="CHEBI:15378"/>
        <dbReference type="ChEBI" id="CHEBI:57540"/>
        <dbReference type="ChEBI" id="CHEBI:57945"/>
        <dbReference type="ChEBI" id="CHEBI:57955"/>
        <dbReference type="ChEBI" id="CHEBI:61548"/>
        <dbReference type="EC" id="1.1.1.363"/>
    </reaction>
    <physiologicalReaction direction="left-to-right" evidence="16">
        <dbReference type="Rhea" id="RHEA:38216"/>
    </physiologicalReaction>
</comment>
<dbReference type="SUPFAM" id="SSF51735">
    <property type="entry name" value="NAD(P)-binding Rossmann-fold domains"/>
    <property type="match status" value="1"/>
</dbReference>
<evidence type="ECO:0000256" key="17">
    <source>
        <dbReference type="ARBA" id="ARBA00051596"/>
    </source>
</evidence>
<dbReference type="EC" id="1.1.1.363" evidence="22"/>
<dbReference type="GO" id="GO:0005783">
    <property type="term" value="C:endoplasmic reticulum"/>
    <property type="evidence" value="ECO:0007669"/>
    <property type="project" value="TreeGrafter"/>
</dbReference>
<dbReference type="PANTHER" id="PTHR23429:SF7">
    <property type="entry name" value="GDH_6PGL ENDOPLASMIC BIFUNCTIONAL PROTEIN"/>
    <property type="match status" value="1"/>
</dbReference>
<dbReference type="Pfam" id="PF02781">
    <property type="entry name" value="G6PD_C"/>
    <property type="match status" value="1"/>
</dbReference>
<dbReference type="InterPro" id="IPR037171">
    <property type="entry name" value="NagB/RpiA_transferase-like"/>
</dbReference>
<evidence type="ECO:0000256" key="9">
    <source>
        <dbReference type="ARBA" id="ARBA00050197"/>
    </source>
</evidence>
<dbReference type="Gene3D" id="3.30.360.10">
    <property type="entry name" value="Dihydrodipicolinate Reductase, domain 2"/>
    <property type="match status" value="1"/>
</dbReference>
<dbReference type="RefSeq" id="XP_035881160.1">
    <property type="nucleotide sequence ID" value="XM_036025267.1"/>
</dbReference>
<evidence type="ECO:0000256" key="21">
    <source>
        <dbReference type="ARBA" id="ARBA00061632"/>
    </source>
</evidence>
<protein>
    <recommendedName>
        <fullName evidence="23">GDH/6PGL endoplasmic bifunctional protein</fullName>
        <ecNumber evidence="22">1.1.1.363</ecNumber>
        <ecNumber evidence="8">1.1.1.47</ecNumber>
        <ecNumber evidence="2">3.1.1.31</ecNumber>
    </recommendedName>
</protein>
<dbReference type="Pfam" id="PF00479">
    <property type="entry name" value="G6PD_N"/>
    <property type="match status" value="1"/>
</dbReference>
<reference evidence="29" key="1">
    <citation type="submission" date="2025-08" db="UniProtKB">
        <authorList>
            <consortium name="RefSeq"/>
        </authorList>
    </citation>
    <scope>IDENTIFICATION</scope>
    <source>
        <tissue evidence="29">Muscle</tissue>
    </source>
</reference>
<feature type="domain" description="Glucose-6-phosphate dehydrogenase NAD-binding" evidence="25">
    <location>
        <begin position="269"/>
        <end position="451"/>
    </location>
</feature>
<dbReference type="SUPFAM" id="SSF100950">
    <property type="entry name" value="NagB/RpiA/CoA transferase-like"/>
    <property type="match status" value="1"/>
</dbReference>
<dbReference type="InParanoid" id="A0A7E6DQU5"/>
<evidence type="ECO:0000256" key="18">
    <source>
        <dbReference type="ARBA" id="ARBA00051910"/>
    </source>
</evidence>
<dbReference type="InterPro" id="IPR022675">
    <property type="entry name" value="G6P_DH_C"/>
</dbReference>
<comment type="similarity">
    <text evidence="20">In the C-terminal section; belongs to the glucosamine/galactosamine-6-phosphate isomerase family. 6-phosphogluconolactonase subfamily.</text>
</comment>
<feature type="region of interest" description="Disordered" evidence="24">
    <location>
        <begin position="27"/>
        <end position="58"/>
    </location>
</feature>
<dbReference type="OrthoDB" id="60984at2759"/>
<evidence type="ECO:0000256" key="2">
    <source>
        <dbReference type="ARBA" id="ARBA00013198"/>
    </source>
</evidence>
<evidence type="ECO:0000256" key="3">
    <source>
        <dbReference type="ARBA" id="ARBA00022526"/>
    </source>
</evidence>
<evidence type="ECO:0000256" key="12">
    <source>
        <dbReference type="ARBA" id="ARBA00050594"/>
    </source>
</evidence>
<evidence type="ECO:0000256" key="5">
    <source>
        <dbReference type="ARBA" id="ARBA00022857"/>
    </source>
</evidence>
<dbReference type="EC" id="3.1.1.31" evidence="2"/>
<evidence type="ECO:0000256" key="7">
    <source>
        <dbReference type="ARBA" id="ARBA00023277"/>
    </source>
</evidence>
<comment type="catalytic activity">
    <reaction evidence="11">
        <text>D-glucosamine 6-phosphate + NADP(+) = 2-amino-2-deoxy-6-phospho-D-glucono-1,5-lactone + NADPH + 2 H(+)</text>
        <dbReference type="Rhea" id="RHEA:62088"/>
        <dbReference type="ChEBI" id="CHEBI:15378"/>
        <dbReference type="ChEBI" id="CHEBI:57783"/>
        <dbReference type="ChEBI" id="CHEBI:58349"/>
        <dbReference type="ChEBI" id="CHEBI:58725"/>
        <dbReference type="ChEBI" id="CHEBI:145423"/>
    </reaction>
    <physiologicalReaction direction="left-to-right" evidence="11">
        <dbReference type="Rhea" id="RHEA:62089"/>
    </physiologicalReaction>
</comment>
<name>A0A7E6DQU5_9CHIR</name>
<dbReference type="GO" id="GO:0050661">
    <property type="term" value="F:NADP binding"/>
    <property type="evidence" value="ECO:0007669"/>
    <property type="project" value="InterPro"/>
</dbReference>
<evidence type="ECO:0000313" key="28">
    <source>
        <dbReference type="Proteomes" id="UP000504628"/>
    </source>
</evidence>
<dbReference type="Gene3D" id="3.40.50.720">
    <property type="entry name" value="NAD(P)-binding Rossmann-like Domain"/>
    <property type="match status" value="1"/>
</dbReference>
<evidence type="ECO:0000256" key="15">
    <source>
        <dbReference type="ARBA" id="ARBA00051107"/>
    </source>
</evidence>
<comment type="catalytic activity">
    <reaction evidence="17">
        <text>D-glucose + NAD(+) = D-glucono-1,5-lactone + NADH + H(+)</text>
        <dbReference type="Rhea" id="RHEA:14293"/>
        <dbReference type="ChEBI" id="CHEBI:4167"/>
        <dbReference type="ChEBI" id="CHEBI:15378"/>
        <dbReference type="ChEBI" id="CHEBI:16217"/>
        <dbReference type="ChEBI" id="CHEBI:57540"/>
        <dbReference type="ChEBI" id="CHEBI:57945"/>
        <dbReference type="EC" id="1.1.1.47"/>
    </reaction>
    <physiologicalReaction direction="left-to-right" evidence="17">
        <dbReference type="Rhea" id="RHEA:14294"/>
    </physiologicalReaction>
</comment>
<dbReference type="CTD" id="9563"/>
<evidence type="ECO:0000259" key="26">
    <source>
        <dbReference type="Pfam" id="PF01182"/>
    </source>
</evidence>
<dbReference type="GO" id="GO:0006006">
    <property type="term" value="P:glucose metabolic process"/>
    <property type="evidence" value="ECO:0007669"/>
    <property type="project" value="UniProtKB-KW"/>
</dbReference>
<dbReference type="SUPFAM" id="SSF55347">
    <property type="entry name" value="Glyceraldehyde-3-phosphate dehydrogenase-like, C-terminal domain"/>
    <property type="match status" value="1"/>
</dbReference>
<dbReference type="GO" id="GO:0004345">
    <property type="term" value="F:glucose-6-phosphate dehydrogenase activity"/>
    <property type="evidence" value="ECO:0007669"/>
    <property type="project" value="InterPro"/>
</dbReference>
<dbReference type="GeneID" id="114497935"/>
<comment type="catalytic activity">
    <reaction evidence="9">
        <text>D-galactose 6-phosphate + NAD(+) = 6-phospho-D-galactono-1,5-lactone + NADH + H(+)</text>
        <dbReference type="Rhea" id="RHEA:62076"/>
        <dbReference type="ChEBI" id="CHEBI:15378"/>
        <dbReference type="ChEBI" id="CHEBI:57540"/>
        <dbReference type="ChEBI" id="CHEBI:57945"/>
        <dbReference type="ChEBI" id="CHEBI:91004"/>
        <dbReference type="ChEBI" id="CHEBI:145419"/>
    </reaction>
    <physiologicalReaction direction="left-to-right" evidence="9">
        <dbReference type="Rhea" id="RHEA:62077"/>
    </physiologicalReaction>
</comment>
<comment type="catalytic activity">
    <reaction evidence="10">
        <text>2-deoxy-D-glucose 6-phosphate + NADP(+) = 2-deoxy-6-phospho-D-glucono-1,5-lactone + NADPH + H(+)</text>
        <dbReference type="Rhea" id="RHEA:62068"/>
        <dbReference type="ChEBI" id="CHEBI:15378"/>
        <dbReference type="ChEBI" id="CHEBI:57783"/>
        <dbReference type="ChEBI" id="CHEBI:58349"/>
        <dbReference type="ChEBI" id="CHEBI:84760"/>
        <dbReference type="ChEBI" id="CHEBI:145420"/>
    </reaction>
    <physiologicalReaction direction="left-to-right" evidence="10">
        <dbReference type="Rhea" id="RHEA:62069"/>
    </physiologicalReaction>
</comment>
<feature type="domain" description="Glucosamine/galactosamine-6-phosphate isomerase" evidence="26">
    <location>
        <begin position="802"/>
        <end position="1024"/>
    </location>
</feature>
<dbReference type="NCBIfam" id="TIGR01198">
    <property type="entry name" value="pgl"/>
    <property type="match status" value="1"/>
</dbReference>
<dbReference type="EC" id="1.1.1.47" evidence="8"/>
<feature type="domain" description="Glucose-6-phosphate dehydrogenase C-terminal" evidence="27">
    <location>
        <begin position="457"/>
        <end position="748"/>
    </location>
</feature>
<evidence type="ECO:0000256" key="1">
    <source>
        <dbReference type="ARBA" id="ARBA00004961"/>
    </source>
</evidence>
<dbReference type="Gene3D" id="3.40.50.1360">
    <property type="match status" value="1"/>
</dbReference>
<dbReference type="Pfam" id="PF01182">
    <property type="entry name" value="Glucosamine_iso"/>
    <property type="match status" value="1"/>
</dbReference>
<keyword evidence="28" id="KW-1185">Reference proteome</keyword>
<keyword evidence="5" id="KW-0521">NADP</keyword>
<comment type="catalytic activity">
    <reaction evidence="18">
        <text>6-phospho-D-glucono-1,5-lactone + H2O = 6-phospho-D-gluconate + H(+)</text>
        <dbReference type="Rhea" id="RHEA:12556"/>
        <dbReference type="ChEBI" id="CHEBI:15377"/>
        <dbReference type="ChEBI" id="CHEBI:15378"/>
        <dbReference type="ChEBI" id="CHEBI:57955"/>
        <dbReference type="ChEBI" id="CHEBI:58759"/>
        <dbReference type="EC" id="3.1.1.31"/>
    </reaction>
    <physiologicalReaction direction="left-to-right" evidence="18">
        <dbReference type="Rhea" id="RHEA:12557"/>
    </physiologicalReaction>
</comment>
<comment type="pathway">
    <text evidence="1">Carbohydrate degradation; pentose phosphate pathway; D-ribulose 5-phosphate from D-glucose 6-phosphate (oxidative stage): step 2/3.</text>
</comment>
<evidence type="ECO:0000256" key="20">
    <source>
        <dbReference type="ARBA" id="ARBA00061271"/>
    </source>
</evidence>
<evidence type="ECO:0000259" key="27">
    <source>
        <dbReference type="Pfam" id="PF02781"/>
    </source>
</evidence>
<keyword evidence="6" id="KW-0560">Oxidoreductase</keyword>
<dbReference type="UniPathway" id="UPA00115"/>
<dbReference type="PROSITE" id="PS00069">
    <property type="entry name" value="G6P_DEHYDROGENASE"/>
    <property type="match status" value="1"/>
</dbReference>
<comment type="similarity">
    <text evidence="21">In the N-terminal section; belongs to the glucose-6-phosphate dehydrogenase family.</text>
</comment>
<dbReference type="FunFam" id="3.40.50.1360:FF:000015">
    <property type="entry name" value="Hexose-6-phosphate dehydrogenase/glucose 1-dehydrogenase"/>
    <property type="match status" value="1"/>
</dbReference>
<dbReference type="PRINTS" id="PR00079">
    <property type="entry name" value="G6PDHDRGNASE"/>
</dbReference>
<dbReference type="PANTHER" id="PTHR23429">
    <property type="entry name" value="GLUCOSE-6-PHOSPHATE 1-DEHYDROGENASE G6PD"/>
    <property type="match status" value="1"/>
</dbReference>
<evidence type="ECO:0000256" key="6">
    <source>
        <dbReference type="ARBA" id="ARBA00023002"/>
    </source>
</evidence>
<feature type="region of interest" description="Disordered" evidence="24">
    <location>
        <begin position="154"/>
        <end position="238"/>
    </location>
</feature>